<evidence type="ECO:0000259" key="12">
    <source>
        <dbReference type="PROSITE" id="PS50929"/>
    </source>
</evidence>
<evidence type="ECO:0000256" key="8">
    <source>
        <dbReference type="ARBA" id="ARBA00022989"/>
    </source>
</evidence>
<protein>
    <submittedName>
        <fullName evidence="13">ABC transporter ATP-binding protein</fullName>
    </submittedName>
</protein>
<keyword evidence="7 13" id="KW-0067">ATP-binding</keyword>
<dbReference type="Pfam" id="PF00664">
    <property type="entry name" value="ABC_membrane"/>
    <property type="match status" value="1"/>
</dbReference>
<evidence type="ECO:0000256" key="9">
    <source>
        <dbReference type="ARBA" id="ARBA00023136"/>
    </source>
</evidence>
<evidence type="ECO:0000256" key="6">
    <source>
        <dbReference type="ARBA" id="ARBA00022807"/>
    </source>
</evidence>
<dbReference type="GO" id="GO:0008234">
    <property type="term" value="F:cysteine-type peptidase activity"/>
    <property type="evidence" value="ECO:0007669"/>
    <property type="project" value="UniProtKB-KW"/>
</dbReference>
<organism evidence="13 14">
    <name type="scientific">Anaerosacchariphilus polymeriproducens</name>
    <dbReference type="NCBI Taxonomy" id="1812858"/>
    <lineage>
        <taxon>Bacteria</taxon>
        <taxon>Bacillati</taxon>
        <taxon>Bacillota</taxon>
        <taxon>Clostridia</taxon>
        <taxon>Lachnospirales</taxon>
        <taxon>Lachnospiraceae</taxon>
        <taxon>Anaerosacchariphilus</taxon>
    </lineage>
</organism>
<dbReference type="InterPro" id="IPR017871">
    <property type="entry name" value="ABC_transporter-like_CS"/>
</dbReference>
<reference evidence="13 14" key="1">
    <citation type="submission" date="2018-07" db="EMBL/GenBank/DDBJ databases">
        <title>Anaerosacharophilus polymeroproducens gen. nov. sp. nov., an anaerobic bacterium isolated from salt field.</title>
        <authorList>
            <person name="Kim W."/>
            <person name="Yang S.-H."/>
            <person name="Oh J."/>
            <person name="Lee J.-H."/>
            <person name="Kwon K.K."/>
        </authorList>
    </citation>
    <scope>NUCLEOTIDE SEQUENCE [LARGE SCALE GENOMIC DNA]</scope>
    <source>
        <strain evidence="13 14">MCWD5</strain>
    </source>
</reference>
<proteinExistence type="predicted"/>
<dbReference type="InterPro" id="IPR039421">
    <property type="entry name" value="Type_1_exporter"/>
</dbReference>
<feature type="transmembrane region" description="Helical" evidence="10">
    <location>
        <begin position="149"/>
        <end position="175"/>
    </location>
</feature>
<dbReference type="CDD" id="cd07346">
    <property type="entry name" value="ABC_6TM_exporters"/>
    <property type="match status" value="1"/>
</dbReference>
<evidence type="ECO:0000256" key="3">
    <source>
        <dbReference type="ARBA" id="ARBA00022475"/>
    </source>
</evidence>
<keyword evidence="8 10" id="KW-1133">Transmembrane helix</keyword>
<comment type="subcellular location">
    <subcellularLocation>
        <location evidence="1">Cell membrane</location>
        <topology evidence="1">Multi-pass membrane protein</topology>
    </subcellularLocation>
</comment>
<dbReference type="PANTHER" id="PTHR43394">
    <property type="entry name" value="ATP-DEPENDENT PERMEASE MDL1, MITOCHONDRIAL"/>
    <property type="match status" value="1"/>
</dbReference>
<dbReference type="Proteomes" id="UP000255036">
    <property type="component" value="Unassembled WGS sequence"/>
</dbReference>
<dbReference type="InterPro" id="IPR003593">
    <property type="entry name" value="AAA+_ATPase"/>
</dbReference>
<keyword evidence="6" id="KW-0788">Thiol protease</keyword>
<keyword evidence="5" id="KW-0547">Nucleotide-binding</keyword>
<evidence type="ECO:0000259" key="11">
    <source>
        <dbReference type="PROSITE" id="PS50893"/>
    </source>
</evidence>
<feature type="transmembrane region" description="Helical" evidence="10">
    <location>
        <begin position="63"/>
        <end position="83"/>
    </location>
</feature>
<dbReference type="PROSITE" id="PS50893">
    <property type="entry name" value="ABC_TRANSPORTER_2"/>
    <property type="match status" value="1"/>
</dbReference>
<dbReference type="PROSITE" id="PS50929">
    <property type="entry name" value="ABC_TM1F"/>
    <property type="match status" value="1"/>
</dbReference>
<feature type="domain" description="ABC transmembrane type-1" evidence="12">
    <location>
        <begin position="29"/>
        <end position="304"/>
    </location>
</feature>
<dbReference type="PANTHER" id="PTHR43394:SF1">
    <property type="entry name" value="ATP-BINDING CASSETTE SUB-FAMILY B MEMBER 10, MITOCHONDRIAL"/>
    <property type="match status" value="1"/>
</dbReference>
<dbReference type="InterPro" id="IPR027417">
    <property type="entry name" value="P-loop_NTPase"/>
</dbReference>
<keyword evidence="14" id="KW-1185">Reference proteome</keyword>
<gene>
    <name evidence="13" type="ORF">DWV06_08165</name>
</gene>
<evidence type="ECO:0000256" key="5">
    <source>
        <dbReference type="ARBA" id="ARBA00022741"/>
    </source>
</evidence>
<dbReference type="GO" id="GO:0005524">
    <property type="term" value="F:ATP binding"/>
    <property type="evidence" value="ECO:0007669"/>
    <property type="project" value="UniProtKB-KW"/>
</dbReference>
<feature type="transmembrane region" description="Helical" evidence="10">
    <location>
        <begin position="27"/>
        <end position="51"/>
    </location>
</feature>
<dbReference type="GO" id="GO:0005886">
    <property type="term" value="C:plasma membrane"/>
    <property type="evidence" value="ECO:0007669"/>
    <property type="project" value="UniProtKB-SubCell"/>
</dbReference>
<evidence type="ECO:0000313" key="13">
    <source>
        <dbReference type="EMBL" id="RDU23822.1"/>
    </source>
</evidence>
<keyword evidence="6" id="KW-0378">Hydrolase</keyword>
<keyword evidence="2" id="KW-0813">Transport</keyword>
<evidence type="ECO:0000313" key="14">
    <source>
        <dbReference type="Proteomes" id="UP000255036"/>
    </source>
</evidence>
<dbReference type="GO" id="GO:0015421">
    <property type="term" value="F:ABC-type oligopeptide transporter activity"/>
    <property type="evidence" value="ECO:0007669"/>
    <property type="project" value="TreeGrafter"/>
</dbReference>
<dbReference type="FunFam" id="3.40.50.300:FF:000299">
    <property type="entry name" value="ABC transporter ATP-binding protein/permease"/>
    <property type="match status" value="1"/>
</dbReference>
<keyword evidence="9 10" id="KW-0472">Membrane</keyword>
<feature type="transmembrane region" description="Helical" evidence="10">
    <location>
        <begin position="260"/>
        <end position="288"/>
    </location>
</feature>
<keyword evidence="3" id="KW-1003">Cell membrane</keyword>
<comment type="caution">
    <text evidence="13">The sequence shown here is derived from an EMBL/GenBank/DDBJ whole genome shotgun (WGS) entry which is preliminary data.</text>
</comment>
<dbReference type="EMBL" id="QRCT01000019">
    <property type="protein sequence ID" value="RDU23822.1"/>
    <property type="molecule type" value="Genomic_DNA"/>
</dbReference>
<dbReference type="Gene3D" id="3.40.50.300">
    <property type="entry name" value="P-loop containing nucleotide triphosphate hydrolases"/>
    <property type="match status" value="1"/>
</dbReference>
<evidence type="ECO:0000256" key="2">
    <source>
        <dbReference type="ARBA" id="ARBA00022448"/>
    </source>
</evidence>
<dbReference type="InterPro" id="IPR036640">
    <property type="entry name" value="ABC1_TM_sf"/>
</dbReference>
<dbReference type="Gene3D" id="1.20.1560.10">
    <property type="entry name" value="ABC transporter type 1, transmembrane domain"/>
    <property type="match status" value="1"/>
</dbReference>
<name>A0A371AWB2_9FIRM</name>
<keyword evidence="4 10" id="KW-0812">Transmembrane</keyword>
<dbReference type="InterPro" id="IPR011527">
    <property type="entry name" value="ABC1_TM_dom"/>
</dbReference>
<evidence type="ECO:0000256" key="10">
    <source>
        <dbReference type="SAM" id="Phobius"/>
    </source>
</evidence>
<dbReference type="PROSITE" id="PS00211">
    <property type="entry name" value="ABC_TRANSPORTER_1"/>
    <property type="match status" value="1"/>
</dbReference>
<dbReference type="SUPFAM" id="SSF52540">
    <property type="entry name" value="P-loop containing nucleoside triphosphate hydrolases"/>
    <property type="match status" value="1"/>
</dbReference>
<keyword evidence="6" id="KW-0645">Protease</keyword>
<dbReference type="Pfam" id="PF00005">
    <property type="entry name" value="ABC_tran"/>
    <property type="match status" value="1"/>
</dbReference>
<dbReference type="SMART" id="SM00382">
    <property type="entry name" value="AAA"/>
    <property type="match status" value="1"/>
</dbReference>
<feature type="domain" description="ABC transporter" evidence="11">
    <location>
        <begin position="342"/>
        <end position="566"/>
    </location>
</feature>
<sequence>MEQNMKNTEKRILQKILKSMSHYKWEIGGITLCYLIVTATSFLSPILIAQITDKGMLQKNMQMILTFSLLLLGFAAVEQLIGIGESRLFLRIRNHIRLQFGADVFEKLLKIKYSYYKESNSNEILERITTDVDRVSMVADRGIMYLVQFVLRIISGFIGLCYISWKLTLVVILIIPIKFGLAKLLSEKKKKKVGACITSSNQLSSWYGDMINGIREIRMWNLQYAKKEHYIKEQKKLLELEKDMEMTDAVNMSLDGFLEWLITCLLYLFGGYLVCTNGLTIGGVIAFISYSKYVTGPISALLDMKMIFAGILPSAVRLYSFLDDDEESGEGDPIRPEQFEEMEFENVSFAYEEKKILKQIHFKIKRGEKIAIIGKNGSGKTTLFQLLIRLLEPAEGMIRLNHKEISAYQIKDYRNLFGLVSQDVYLFADSIRDNISLGEKLEPDQMEEACKKSGLSEFVQSLPNGISQTIGKNGSKVSGGEKQKIALARALLKNRPIILLDEATSNMDVESDADFTRLIKEELKDKTILMITHRYTNLEGMDRIFELSEGRLVERGEEMHGKDRNH</sequence>
<dbReference type="AlphaFoldDB" id="A0A371AWB2"/>
<dbReference type="SUPFAM" id="SSF90123">
    <property type="entry name" value="ABC transporter transmembrane region"/>
    <property type="match status" value="1"/>
</dbReference>
<evidence type="ECO:0000256" key="7">
    <source>
        <dbReference type="ARBA" id="ARBA00022840"/>
    </source>
</evidence>
<evidence type="ECO:0000256" key="4">
    <source>
        <dbReference type="ARBA" id="ARBA00022692"/>
    </source>
</evidence>
<accession>A0A371AWB2</accession>
<evidence type="ECO:0000256" key="1">
    <source>
        <dbReference type="ARBA" id="ARBA00004651"/>
    </source>
</evidence>
<dbReference type="InterPro" id="IPR003439">
    <property type="entry name" value="ABC_transporter-like_ATP-bd"/>
</dbReference>
<dbReference type="GO" id="GO:0016887">
    <property type="term" value="F:ATP hydrolysis activity"/>
    <property type="evidence" value="ECO:0007669"/>
    <property type="project" value="InterPro"/>
</dbReference>